<proteinExistence type="predicted"/>
<comment type="caution">
    <text evidence="10">The sequence shown here is derived from an EMBL/GenBank/DDBJ whole genome shotgun (WGS) entry which is preliminary data.</text>
</comment>
<evidence type="ECO:0000313" key="11">
    <source>
        <dbReference type="Proteomes" id="UP001165160"/>
    </source>
</evidence>
<gene>
    <name evidence="10" type="ORF">TrVE_jg2078</name>
</gene>
<feature type="transmembrane region" description="Helical" evidence="8">
    <location>
        <begin position="546"/>
        <end position="569"/>
    </location>
</feature>
<feature type="transmembrane region" description="Helical" evidence="8">
    <location>
        <begin position="476"/>
        <end position="506"/>
    </location>
</feature>
<evidence type="ECO:0000256" key="6">
    <source>
        <dbReference type="PROSITE-ProRule" id="PRU00221"/>
    </source>
</evidence>
<evidence type="ECO:0000256" key="8">
    <source>
        <dbReference type="SAM" id="Phobius"/>
    </source>
</evidence>
<feature type="region of interest" description="Disordered" evidence="7">
    <location>
        <begin position="664"/>
        <end position="727"/>
    </location>
</feature>
<dbReference type="PANTHER" id="PTHR10582">
    <property type="entry name" value="TRANSIENT RECEPTOR POTENTIAL ION CHANNEL PROTEIN"/>
    <property type="match status" value="1"/>
</dbReference>
<dbReference type="GO" id="GO:0098703">
    <property type="term" value="P:calcium ion import across plasma membrane"/>
    <property type="evidence" value="ECO:0007669"/>
    <property type="project" value="TreeGrafter"/>
</dbReference>
<dbReference type="Proteomes" id="UP001165160">
    <property type="component" value="Unassembled WGS sequence"/>
</dbReference>
<accession>A0A9W7C5U1</accession>
<keyword evidence="5 8" id="KW-0472">Membrane</keyword>
<evidence type="ECO:0000256" key="2">
    <source>
        <dbReference type="ARBA" id="ARBA00022692"/>
    </source>
</evidence>
<sequence>MSVTYSPDGSKILSGSNDQKIKVYPVGDFFGTSGINRIPGTFQELIFLPDLMSESKTIGNYDWAKSNTGRFLELVDSGMLYAPRGVGSDGARERDNLVHIAARSGCSSFLEYASDISTDHFMIACLFRNSKDPKAPEASEAPKDSEDSKDRTPLYYAYESQDTASIGIILTSLLTLFSDKYTKFSIDKCHHQHFGDLFPLNDFVPILRDYPRVANKFLKELSLVEAYQEIVKKEYPKARIRDGQELIVGSEERSPDTFWTQVQSDEKQVTNDAGITEEEAIPVTAMVLGIPGIASRESEVLQNAVLGAKRINRFTAFESKTMEVLIDFKWKTYGRSAFLAHLYKDIVMVAAFSLDAILHQSLGSDERQHLLLTILGYLPMLVTIGLWAFFCRHEANQFRGSKTSRAYFGDFWNLLDLASLGSIFATYLLRAAEYADLAPSNSRWSTLMTALALPLAYLNTLYFMQGFKESGQLVRMILGIIGGIRVFVIILLACMIGFAFAFYVLYRGKADYDGIQHRSPFLSLFSSYALLLGDFDVNELEESSSFVITVFLFVGFTFFINIIMLNLLIAIMGDIFDRIQENAVAEFLFARANILLEIEATFGEKEKSKAEWYPRWLQVLVATTEGNESDDRVDWAGRVRALKGAMNKINEQVGVLKDKFEQESKKREESEKKREESEKKREEESKKREESEKILVEMQKEAKESEKKREEESKKREESEKKREESDKMLKLLCDKFEISVN</sequence>
<feature type="transmembrane region" description="Helical" evidence="8">
    <location>
        <begin position="370"/>
        <end position="390"/>
    </location>
</feature>
<evidence type="ECO:0000256" key="3">
    <source>
        <dbReference type="ARBA" id="ARBA00022737"/>
    </source>
</evidence>
<feature type="transmembrane region" description="Helical" evidence="8">
    <location>
        <begin position="444"/>
        <end position="464"/>
    </location>
</feature>
<evidence type="ECO:0000256" key="4">
    <source>
        <dbReference type="ARBA" id="ARBA00022989"/>
    </source>
</evidence>
<dbReference type="PROSITE" id="PS50082">
    <property type="entry name" value="WD_REPEATS_2"/>
    <property type="match status" value="1"/>
</dbReference>
<keyword evidence="3" id="KW-0677">Repeat</keyword>
<feature type="domain" description="Ion transport" evidence="9">
    <location>
        <begin position="370"/>
        <end position="582"/>
    </location>
</feature>
<dbReference type="PANTHER" id="PTHR10582:SF2">
    <property type="entry name" value="INACTIVE"/>
    <property type="match status" value="1"/>
</dbReference>
<name>A0A9W7C5U1_9STRA</name>
<dbReference type="SUPFAM" id="SSF81324">
    <property type="entry name" value="Voltage-gated potassium channels"/>
    <property type="match status" value="1"/>
</dbReference>
<keyword evidence="4 8" id="KW-1133">Transmembrane helix</keyword>
<comment type="subcellular location">
    <subcellularLocation>
        <location evidence="1">Membrane</location>
        <topology evidence="1">Multi-pass membrane protein</topology>
    </subcellularLocation>
</comment>
<dbReference type="Pfam" id="PF00520">
    <property type="entry name" value="Ion_trans"/>
    <property type="match status" value="1"/>
</dbReference>
<feature type="transmembrane region" description="Helical" evidence="8">
    <location>
        <begin position="411"/>
        <end position="432"/>
    </location>
</feature>
<organism evidence="10 11">
    <name type="scientific">Triparma verrucosa</name>
    <dbReference type="NCBI Taxonomy" id="1606542"/>
    <lineage>
        <taxon>Eukaryota</taxon>
        <taxon>Sar</taxon>
        <taxon>Stramenopiles</taxon>
        <taxon>Ochrophyta</taxon>
        <taxon>Bolidophyceae</taxon>
        <taxon>Parmales</taxon>
        <taxon>Triparmaceae</taxon>
        <taxon>Triparma</taxon>
    </lineage>
</organism>
<dbReference type="GO" id="GO:0005216">
    <property type="term" value="F:monoatomic ion channel activity"/>
    <property type="evidence" value="ECO:0007669"/>
    <property type="project" value="InterPro"/>
</dbReference>
<evidence type="ECO:0000313" key="10">
    <source>
        <dbReference type="EMBL" id="GMH98753.1"/>
    </source>
</evidence>
<evidence type="ECO:0000256" key="1">
    <source>
        <dbReference type="ARBA" id="ARBA00004141"/>
    </source>
</evidence>
<protein>
    <recommendedName>
        <fullName evidence="9">Ion transport domain-containing protein</fullName>
    </recommendedName>
</protein>
<reference evidence="11" key="1">
    <citation type="journal article" date="2023" name="Commun. Biol.">
        <title>Genome analysis of Parmales, the sister group of diatoms, reveals the evolutionary specialization of diatoms from phago-mixotrophs to photoautotrophs.</title>
        <authorList>
            <person name="Ban H."/>
            <person name="Sato S."/>
            <person name="Yoshikawa S."/>
            <person name="Yamada K."/>
            <person name="Nakamura Y."/>
            <person name="Ichinomiya M."/>
            <person name="Sato N."/>
            <person name="Blanc-Mathieu R."/>
            <person name="Endo H."/>
            <person name="Kuwata A."/>
            <person name="Ogata H."/>
        </authorList>
    </citation>
    <scope>NUCLEOTIDE SEQUENCE [LARGE SCALE GENOMIC DNA]</scope>
    <source>
        <strain evidence="11">NIES 3699</strain>
    </source>
</reference>
<evidence type="ECO:0000256" key="7">
    <source>
        <dbReference type="SAM" id="MobiDB-lite"/>
    </source>
</evidence>
<keyword evidence="2 8" id="KW-0812">Transmembrane</keyword>
<dbReference type="GO" id="GO:0005886">
    <property type="term" value="C:plasma membrane"/>
    <property type="evidence" value="ECO:0007669"/>
    <property type="project" value="TreeGrafter"/>
</dbReference>
<evidence type="ECO:0000259" key="9">
    <source>
        <dbReference type="Pfam" id="PF00520"/>
    </source>
</evidence>
<keyword evidence="11" id="KW-1185">Reference proteome</keyword>
<keyword evidence="6" id="KW-0853">WD repeat</keyword>
<dbReference type="InterPro" id="IPR005821">
    <property type="entry name" value="Ion_trans_dom"/>
</dbReference>
<evidence type="ECO:0000256" key="5">
    <source>
        <dbReference type="ARBA" id="ARBA00023136"/>
    </source>
</evidence>
<dbReference type="InterPro" id="IPR001680">
    <property type="entry name" value="WD40_rpt"/>
</dbReference>
<dbReference type="AlphaFoldDB" id="A0A9W7C5U1"/>
<dbReference type="EMBL" id="BRXX01000224">
    <property type="protein sequence ID" value="GMH98753.1"/>
    <property type="molecule type" value="Genomic_DNA"/>
</dbReference>
<dbReference type="InterPro" id="IPR024862">
    <property type="entry name" value="TRPV"/>
</dbReference>
<feature type="repeat" description="WD" evidence="6">
    <location>
        <begin position="1"/>
        <end position="24"/>
    </location>
</feature>